<dbReference type="GO" id="GO:0048364">
    <property type="term" value="P:root development"/>
    <property type="evidence" value="ECO:0007669"/>
    <property type="project" value="InterPro"/>
</dbReference>
<evidence type="ECO:0000313" key="1">
    <source>
        <dbReference type="EMBL" id="OVA12123.1"/>
    </source>
</evidence>
<gene>
    <name evidence="1" type="ORF">BVC80_1771g56</name>
</gene>
<protein>
    <submittedName>
        <fullName evidence="1">Uncharacterized protein</fullName>
    </submittedName>
</protein>
<dbReference type="OMA" id="HINEMEE"/>
<proteinExistence type="predicted"/>
<accession>A0A200QNS7</accession>
<evidence type="ECO:0000313" key="2">
    <source>
        <dbReference type="Proteomes" id="UP000195402"/>
    </source>
</evidence>
<dbReference type="InParanoid" id="A0A200QNS7"/>
<comment type="caution">
    <text evidence="1">The sequence shown here is derived from an EMBL/GenBank/DDBJ whole genome shotgun (WGS) entry which is preliminary data.</text>
</comment>
<sequence>MPNKRVACEGETNEVEKVDMALNFLIGQKQKKIVADVKNAQKPLEALEMSIQGLEEGLDCVCRSLIKTRVSLLNIIN</sequence>
<dbReference type="Proteomes" id="UP000195402">
    <property type="component" value="Unassembled WGS sequence"/>
</dbReference>
<dbReference type="Pfam" id="PF03087">
    <property type="entry name" value="BPS1"/>
    <property type="match status" value="1"/>
</dbReference>
<organism evidence="1 2">
    <name type="scientific">Macleaya cordata</name>
    <name type="common">Five-seeded plume-poppy</name>
    <name type="synonym">Bocconia cordata</name>
    <dbReference type="NCBI Taxonomy" id="56857"/>
    <lineage>
        <taxon>Eukaryota</taxon>
        <taxon>Viridiplantae</taxon>
        <taxon>Streptophyta</taxon>
        <taxon>Embryophyta</taxon>
        <taxon>Tracheophyta</taxon>
        <taxon>Spermatophyta</taxon>
        <taxon>Magnoliopsida</taxon>
        <taxon>Ranunculales</taxon>
        <taxon>Papaveraceae</taxon>
        <taxon>Papaveroideae</taxon>
        <taxon>Macleaya</taxon>
    </lineage>
</organism>
<dbReference type="EMBL" id="MVGT01001418">
    <property type="protein sequence ID" value="OVA12123.1"/>
    <property type="molecule type" value="Genomic_DNA"/>
</dbReference>
<name>A0A200QNS7_MACCD</name>
<dbReference type="PANTHER" id="PTHR33070">
    <property type="entry name" value="OS06G0725500 PROTEIN"/>
    <property type="match status" value="1"/>
</dbReference>
<dbReference type="PANTHER" id="PTHR33070:SF120">
    <property type="entry name" value="EXPRESSED PROTEIN"/>
    <property type="match status" value="1"/>
</dbReference>
<dbReference type="InterPro" id="IPR004320">
    <property type="entry name" value="BPS1_pln"/>
</dbReference>
<dbReference type="GO" id="GO:0048367">
    <property type="term" value="P:shoot system development"/>
    <property type="evidence" value="ECO:0007669"/>
    <property type="project" value="InterPro"/>
</dbReference>
<dbReference type="OrthoDB" id="1701699at2759"/>
<dbReference type="AlphaFoldDB" id="A0A200QNS7"/>
<reference evidence="1 2" key="1">
    <citation type="journal article" date="2017" name="Mol. Plant">
        <title>The Genome of Medicinal Plant Macleaya cordata Provides New Insights into Benzylisoquinoline Alkaloids Metabolism.</title>
        <authorList>
            <person name="Liu X."/>
            <person name="Liu Y."/>
            <person name="Huang P."/>
            <person name="Ma Y."/>
            <person name="Qing Z."/>
            <person name="Tang Q."/>
            <person name="Cao H."/>
            <person name="Cheng P."/>
            <person name="Zheng Y."/>
            <person name="Yuan Z."/>
            <person name="Zhou Y."/>
            <person name="Liu J."/>
            <person name="Tang Z."/>
            <person name="Zhuo Y."/>
            <person name="Zhang Y."/>
            <person name="Yu L."/>
            <person name="Huang J."/>
            <person name="Yang P."/>
            <person name="Peng Q."/>
            <person name="Zhang J."/>
            <person name="Jiang W."/>
            <person name="Zhang Z."/>
            <person name="Lin K."/>
            <person name="Ro D.K."/>
            <person name="Chen X."/>
            <person name="Xiong X."/>
            <person name="Shang Y."/>
            <person name="Huang S."/>
            <person name="Zeng J."/>
        </authorList>
    </citation>
    <scope>NUCLEOTIDE SEQUENCE [LARGE SCALE GENOMIC DNA]</scope>
    <source>
        <strain evidence="2">cv. BLH2017</strain>
        <tissue evidence="1">Root</tissue>
    </source>
</reference>
<keyword evidence="2" id="KW-1185">Reference proteome</keyword>